<organism evidence="3 4">
    <name type="scientific">Polychaeton citri CBS 116435</name>
    <dbReference type="NCBI Taxonomy" id="1314669"/>
    <lineage>
        <taxon>Eukaryota</taxon>
        <taxon>Fungi</taxon>
        <taxon>Dikarya</taxon>
        <taxon>Ascomycota</taxon>
        <taxon>Pezizomycotina</taxon>
        <taxon>Dothideomycetes</taxon>
        <taxon>Dothideomycetidae</taxon>
        <taxon>Capnodiales</taxon>
        <taxon>Capnodiaceae</taxon>
        <taxon>Polychaeton</taxon>
    </lineage>
</organism>
<feature type="transmembrane region" description="Helical" evidence="2">
    <location>
        <begin position="44"/>
        <end position="70"/>
    </location>
</feature>
<feature type="transmembrane region" description="Helical" evidence="2">
    <location>
        <begin position="82"/>
        <end position="108"/>
    </location>
</feature>
<feature type="region of interest" description="Disordered" evidence="1">
    <location>
        <begin position="387"/>
        <end position="443"/>
    </location>
</feature>
<keyword evidence="4" id="KW-1185">Reference proteome</keyword>
<feature type="transmembrane region" description="Helical" evidence="2">
    <location>
        <begin position="12"/>
        <end position="32"/>
    </location>
</feature>
<proteinExistence type="predicted"/>
<dbReference type="AlphaFoldDB" id="A0A9P4ULG6"/>
<protein>
    <submittedName>
        <fullName evidence="3">Uncharacterized protein</fullName>
    </submittedName>
</protein>
<reference evidence="3" key="1">
    <citation type="journal article" date="2020" name="Stud. Mycol.">
        <title>101 Dothideomycetes genomes: a test case for predicting lifestyles and emergence of pathogens.</title>
        <authorList>
            <person name="Haridas S."/>
            <person name="Albert R."/>
            <person name="Binder M."/>
            <person name="Bloem J."/>
            <person name="Labutti K."/>
            <person name="Salamov A."/>
            <person name="Andreopoulos B."/>
            <person name="Baker S."/>
            <person name="Barry K."/>
            <person name="Bills G."/>
            <person name="Bluhm B."/>
            <person name="Cannon C."/>
            <person name="Castanera R."/>
            <person name="Culley D."/>
            <person name="Daum C."/>
            <person name="Ezra D."/>
            <person name="Gonzalez J."/>
            <person name="Henrissat B."/>
            <person name="Kuo A."/>
            <person name="Liang C."/>
            <person name="Lipzen A."/>
            <person name="Lutzoni F."/>
            <person name="Magnuson J."/>
            <person name="Mondo S."/>
            <person name="Nolan M."/>
            <person name="Ohm R."/>
            <person name="Pangilinan J."/>
            <person name="Park H.-J."/>
            <person name="Ramirez L."/>
            <person name="Alfaro M."/>
            <person name="Sun H."/>
            <person name="Tritt A."/>
            <person name="Yoshinaga Y."/>
            <person name="Zwiers L.-H."/>
            <person name="Turgeon B."/>
            <person name="Goodwin S."/>
            <person name="Spatafora J."/>
            <person name="Crous P."/>
            <person name="Grigoriev I."/>
        </authorList>
    </citation>
    <scope>NUCLEOTIDE SEQUENCE</scope>
    <source>
        <strain evidence="3">CBS 116435</strain>
    </source>
</reference>
<evidence type="ECO:0000256" key="1">
    <source>
        <dbReference type="SAM" id="MobiDB-lite"/>
    </source>
</evidence>
<dbReference type="OrthoDB" id="5431149at2759"/>
<gene>
    <name evidence="3" type="ORF">K431DRAFT_315466</name>
</gene>
<feature type="compositionally biased region" description="Polar residues" evidence="1">
    <location>
        <begin position="410"/>
        <end position="425"/>
    </location>
</feature>
<keyword evidence="2" id="KW-0472">Membrane</keyword>
<dbReference type="Proteomes" id="UP000799441">
    <property type="component" value="Unassembled WGS sequence"/>
</dbReference>
<dbReference type="EMBL" id="MU003836">
    <property type="protein sequence ID" value="KAF2717808.1"/>
    <property type="molecule type" value="Genomic_DNA"/>
</dbReference>
<comment type="caution">
    <text evidence="3">The sequence shown here is derived from an EMBL/GenBank/DDBJ whole genome shotgun (WGS) entry which is preliminary data.</text>
</comment>
<sequence>MAAWSGLSRSTALWILIVLSSVTQIILTALVWDVSTAILSGTTLAGTALAASVLNLLVLINLLYSTAILLRLGPQRCGKFRLATDVLGLLIFLVSILLTIYILSWSWIQHNSHTGGLKDVHQVPKLVASLTFWAVNAALQFAMQAFWMLPWTRSRSLPSAERSSPYSSPARSTKRSISLHLAVLPPPPALFKRSPSSSGPVSPTFSLDSTPRSSIRYSMTQVVRPITSRTRLLLRQSSLSRDSRSIYSERPMSIDTAGHDDGFGSWDTSAVEDHCENGTAIHVLRRKLETIPQSRPVSPARALDGPFVERFLPENVPLPDSPMTPTVLRSDSFDSLPRFQSFAERRGSGNDELHIHPLFRTNNPSPTPPTMSPGTIITASPFAGQVVPRAHSSHGSRPGSPSPLAPVISRASSYRSLKQAMTASTEPEDVPPLPKPTPSLTGK</sequence>
<evidence type="ECO:0000313" key="4">
    <source>
        <dbReference type="Proteomes" id="UP000799441"/>
    </source>
</evidence>
<evidence type="ECO:0000256" key="2">
    <source>
        <dbReference type="SAM" id="Phobius"/>
    </source>
</evidence>
<evidence type="ECO:0000313" key="3">
    <source>
        <dbReference type="EMBL" id="KAF2717808.1"/>
    </source>
</evidence>
<name>A0A9P4ULG6_9PEZI</name>
<keyword evidence="2" id="KW-1133">Transmembrane helix</keyword>
<keyword evidence="2" id="KW-0812">Transmembrane</keyword>
<accession>A0A9P4ULG6</accession>